<gene>
    <name evidence="1" type="ORF">Goshw_006116</name>
</gene>
<feature type="non-terminal residue" evidence="1">
    <location>
        <position position="1"/>
    </location>
</feature>
<keyword evidence="2" id="KW-1185">Reference proteome</keyword>
<dbReference type="Proteomes" id="UP000593576">
    <property type="component" value="Unassembled WGS sequence"/>
</dbReference>
<comment type="caution">
    <text evidence="1">The sequence shown here is derived from an EMBL/GenBank/DDBJ whole genome shotgun (WGS) entry which is preliminary data.</text>
</comment>
<dbReference type="AlphaFoldDB" id="A0A7J9M130"/>
<proteinExistence type="predicted"/>
<name>A0A7J9M130_GOSSC</name>
<dbReference type="OrthoDB" id="935705at2759"/>
<evidence type="ECO:0000313" key="2">
    <source>
        <dbReference type="Proteomes" id="UP000593576"/>
    </source>
</evidence>
<reference evidence="1 2" key="1">
    <citation type="journal article" date="2019" name="Genome Biol. Evol.">
        <title>Insights into the evolution of the New World diploid cottons (Gossypium, subgenus Houzingenia) based on genome sequencing.</title>
        <authorList>
            <person name="Grover C.E."/>
            <person name="Arick M.A. 2nd"/>
            <person name="Thrash A."/>
            <person name="Conover J.L."/>
            <person name="Sanders W.S."/>
            <person name="Peterson D.G."/>
            <person name="Frelichowski J.E."/>
            <person name="Scheffler J.A."/>
            <person name="Scheffler B.E."/>
            <person name="Wendel J.F."/>
        </authorList>
    </citation>
    <scope>NUCLEOTIDE SEQUENCE [LARGE SCALE GENOMIC DNA]</scope>
    <source>
        <strain evidence="1">1</strain>
        <tissue evidence="1">Leaf</tissue>
    </source>
</reference>
<organism evidence="1 2">
    <name type="scientific">Gossypium schwendimanii</name>
    <name type="common">Cotton</name>
    <dbReference type="NCBI Taxonomy" id="34291"/>
    <lineage>
        <taxon>Eukaryota</taxon>
        <taxon>Viridiplantae</taxon>
        <taxon>Streptophyta</taxon>
        <taxon>Embryophyta</taxon>
        <taxon>Tracheophyta</taxon>
        <taxon>Spermatophyta</taxon>
        <taxon>Magnoliopsida</taxon>
        <taxon>eudicotyledons</taxon>
        <taxon>Gunneridae</taxon>
        <taxon>Pentapetalae</taxon>
        <taxon>rosids</taxon>
        <taxon>malvids</taxon>
        <taxon>Malvales</taxon>
        <taxon>Malvaceae</taxon>
        <taxon>Malvoideae</taxon>
        <taxon>Gossypium</taxon>
    </lineage>
</organism>
<accession>A0A7J9M130</accession>
<dbReference type="EMBL" id="JABFAF010000009">
    <property type="protein sequence ID" value="MBA0864785.1"/>
    <property type="molecule type" value="Genomic_DNA"/>
</dbReference>
<evidence type="ECO:0000313" key="1">
    <source>
        <dbReference type="EMBL" id="MBA0864785.1"/>
    </source>
</evidence>
<protein>
    <submittedName>
        <fullName evidence="1">Uncharacterized protein</fullName>
    </submittedName>
</protein>
<sequence>RATALIIVVAVSWETFDQHFSKYRRSGRICLKETFFNRPQRLLVQNDKVFERASTNLDTMLFHSKIRALMWARAVHEECQFLEGGWWSWPVKCRPSSNMKNMIVSHWESPPTSKWMKFNVAVSRKVHVPLIIELCSMLLRNGCKKGIIDRGHYENCLGTSIVALSNWLIFRLRLLIEKVMVWQTRWQKQVYRDLLFLKPHGEVAKFIIVIVVKECLIRIV</sequence>